<dbReference type="FunFam" id="3.40.50.880:FF:000002">
    <property type="entry name" value="CTP synthase"/>
    <property type="match status" value="1"/>
</dbReference>
<dbReference type="Gene3D" id="3.40.50.880">
    <property type="match status" value="1"/>
</dbReference>
<dbReference type="GO" id="GO:0046872">
    <property type="term" value="F:metal ion binding"/>
    <property type="evidence" value="ECO:0007669"/>
    <property type="project" value="UniProtKB-KW"/>
</dbReference>
<evidence type="ECO:0000256" key="3">
    <source>
        <dbReference type="ARBA" id="ARBA00022598"/>
    </source>
</evidence>
<feature type="binding site" evidence="11">
    <location>
        <begin position="381"/>
        <end position="384"/>
    </location>
    <ligand>
        <name>L-glutamine</name>
        <dbReference type="ChEBI" id="CHEBI:58359"/>
    </ligand>
</feature>
<evidence type="ECO:0000256" key="11">
    <source>
        <dbReference type="HAMAP-Rule" id="MF_01227"/>
    </source>
</evidence>
<dbReference type="SUPFAM" id="SSF52317">
    <property type="entry name" value="Class I glutamine amidotransferase-like"/>
    <property type="match status" value="1"/>
</dbReference>
<sequence length="548" mass="60758">MSNTKYIFVTGGVLSSLGKGISSSSLATLLKQSGYKVNILKIDPYINIDPGTMSPLEHGEVFVTADGAETDLDIGHYERFLNTSLSKGNNFTTGQVYLSVIENERKGNYLGKTIQVVPHIVDEIKSRIKAVGKGYDFLVIELGGTVGDIEGLPFLEAMRQLKHELPNTQVLSIHVTLIPLIRAAGELKTKPTQHSVQELRRIGITPQIIIARSEKPLSKDLKKKLAMSCDVADDSVIEALDAKSIYQCPLNFLKEGILTPIARHFALESIKPDMSEWDMLVKKIISPKDEITIAFVGKYLHLKESYKSLTEALIHAGANIDTRVCIKWIDSQALEHTQGAELSDVDGILIPGGFGSRGIWGKILAIRYAREHKVPFLGICLGMQLSIIEFARNVLGIEKADSTEFAPDTSHPFIYLIEDFIDQCGKSQVRTIKSPMGGTMRLGEYECVLRPQSKIAAAYNHAKVVKERHRHRYEANPAYRALLEENGMQISGESKSGLIEAIELEKHPFFIGVQFHPEFTSRLQAPNPIILAFVKKILESKGATQKSR</sequence>
<dbReference type="GO" id="GO:0044210">
    <property type="term" value="P:'de novo' CTP biosynthetic process"/>
    <property type="evidence" value="ECO:0007669"/>
    <property type="project" value="UniProtKB-UniRule"/>
</dbReference>
<protein>
    <recommendedName>
        <fullName evidence="11">CTP synthase</fullName>
        <ecNumber evidence="11">6.3.4.2</ecNumber>
    </recommendedName>
    <alternativeName>
        <fullName evidence="11">Cytidine 5'-triphosphate synthase</fullName>
    </alternativeName>
    <alternativeName>
        <fullName evidence="11">Cytidine triphosphate synthetase</fullName>
        <shortName evidence="11">CTP synthetase</shortName>
        <shortName evidence="11">CTPS</shortName>
    </alternativeName>
    <alternativeName>
        <fullName evidence="11">UTP--ammonia ligase</fullName>
    </alternativeName>
</protein>
<feature type="binding site" evidence="11">
    <location>
        <position position="224"/>
    </location>
    <ligand>
        <name>UTP</name>
        <dbReference type="ChEBI" id="CHEBI:46398"/>
    </ligand>
</feature>
<feature type="region of interest" description="Amidoligase domain" evidence="11">
    <location>
        <begin position="1"/>
        <end position="267"/>
    </location>
</feature>
<evidence type="ECO:0000256" key="6">
    <source>
        <dbReference type="ARBA" id="ARBA00022840"/>
    </source>
</evidence>
<dbReference type="HAMAP" id="MF_01227">
    <property type="entry name" value="PyrG"/>
    <property type="match status" value="1"/>
</dbReference>
<dbReference type="GO" id="GO:0019856">
    <property type="term" value="P:pyrimidine nucleobase biosynthetic process"/>
    <property type="evidence" value="ECO:0007669"/>
    <property type="project" value="TreeGrafter"/>
</dbReference>
<keyword evidence="5 11" id="KW-0547">Nucleotide-binding</keyword>
<feature type="binding site" evidence="11">
    <location>
        <position position="404"/>
    </location>
    <ligand>
        <name>L-glutamine</name>
        <dbReference type="ChEBI" id="CHEBI:58359"/>
    </ligand>
</feature>
<gene>
    <name evidence="11 14" type="primary">pyrG</name>
    <name evidence="14" type="ORF">F4V45_00290</name>
</gene>
<dbReference type="GO" id="GO:0005829">
    <property type="term" value="C:cytosol"/>
    <property type="evidence" value="ECO:0007669"/>
    <property type="project" value="TreeGrafter"/>
</dbReference>
<comment type="function">
    <text evidence="11">Catalyzes the ATP-dependent amination of UTP to CTP with either L-glutamine or ammonia as the source of nitrogen. Regulates intracellular CTP levels through interactions with the four ribonucleotide triphosphates.</text>
</comment>
<dbReference type="NCBIfam" id="NF003792">
    <property type="entry name" value="PRK05380.1"/>
    <property type="match status" value="1"/>
</dbReference>
<dbReference type="EMBL" id="VXKE01000001">
    <property type="protein sequence ID" value="KAA8711595.1"/>
    <property type="molecule type" value="Genomic_DNA"/>
</dbReference>
<feature type="domain" description="Glutamine amidotransferase" evidence="12">
    <location>
        <begin position="302"/>
        <end position="534"/>
    </location>
</feature>
<dbReference type="InterPro" id="IPR004468">
    <property type="entry name" value="CTP_synthase"/>
</dbReference>
<organism evidence="14 15">
    <name type="scientific">Helicobacter canis</name>
    <dbReference type="NCBI Taxonomy" id="29419"/>
    <lineage>
        <taxon>Bacteria</taxon>
        <taxon>Pseudomonadati</taxon>
        <taxon>Campylobacterota</taxon>
        <taxon>Epsilonproteobacteria</taxon>
        <taxon>Campylobacterales</taxon>
        <taxon>Helicobacteraceae</taxon>
        <taxon>Helicobacter</taxon>
    </lineage>
</organism>
<comment type="subunit">
    <text evidence="11">Homotetramer.</text>
</comment>
<dbReference type="CDD" id="cd03113">
    <property type="entry name" value="CTPS_N"/>
    <property type="match status" value="1"/>
</dbReference>
<feature type="binding site" evidence="11">
    <location>
        <position position="242"/>
    </location>
    <ligand>
        <name>ATP</name>
        <dbReference type="ChEBI" id="CHEBI:30616"/>
    </ligand>
</feature>
<reference evidence="14 15" key="1">
    <citation type="submission" date="2019-09" db="EMBL/GenBank/DDBJ databases">
        <title>Draft genome sequence of various Type strains from the CCUG.</title>
        <authorList>
            <person name="Pineiro-Iglesias B."/>
            <person name="Tunovic T."/>
            <person name="Unosson C."/>
            <person name="Inganas E."/>
            <person name="Ohlen M."/>
            <person name="Cardew S."/>
            <person name="Jensie-Markopoulos S."/>
            <person name="Salva-Serra F."/>
            <person name="Jaen-Luchoro D."/>
            <person name="Karlsson R."/>
            <person name="Svensson-Stadler L."/>
            <person name="Chun J."/>
            <person name="Moore E."/>
        </authorList>
    </citation>
    <scope>NUCLEOTIDE SEQUENCE [LARGE SCALE GENOMIC DNA]</scope>
    <source>
        <strain evidence="14 15">CCUG 32756T</strain>
    </source>
</reference>
<name>A0A5M9QWW8_9HELI</name>
<comment type="caution">
    <text evidence="11">Lacks conserved residue(s) required for the propagation of feature annotation.</text>
</comment>
<comment type="pathway">
    <text evidence="1 11">Pyrimidine metabolism; CTP biosynthesis via de novo pathway; CTP from UDP: step 2/2.</text>
</comment>
<evidence type="ECO:0000256" key="8">
    <source>
        <dbReference type="ARBA" id="ARBA00022962"/>
    </source>
</evidence>
<dbReference type="Gene3D" id="3.40.50.300">
    <property type="entry name" value="P-loop containing nucleotide triphosphate hydrolases"/>
    <property type="match status" value="1"/>
</dbReference>
<keyword evidence="7 11" id="KW-0460">Magnesium</keyword>
<evidence type="ECO:0000259" key="13">
    <source>
        <dbReference type="Pfam" id="PF06418"/>
    </source>
</evidence>
<dbReference type="InterPro" id="IPR029062">
    <property type="entry name" value="Class_I_gatase-like"/>
</dbReference>
<feature type="binding site" evidence="11">
    <location>
        <position position="73"/>
    </location>
    <ligand>
        <name>Mg(2+)</name>
        <dbReference type="ChEBI" id="CHEBI:18420"/>
    </ligand>
</feature>
<dbReference type="InterPro" id="IPR017456">
    <property type="entry name" value="CTP_synthase_N"/>
</dbReference>
<feature type="binding site" evidence="11">
    <location>
        <position position="15"/>
    </location>
    <ligand>
        <name>UTP</name>
        <dbReference type="ChEBI" id="CHEBI:46398"/>
    </ligand>
</feature>
<dbReference type="FunFam" id="3.40.50.300:FF:000009">
    <property type="entry name" value="CTP synthase"/>
    <property type="match status" value="1"/>
</dbReference>
<keyword evidence="4 11" id="KW-0479">Metal-binding</keyword>
<comment type="similarity">
    <text evidence="2 11">Belongs to the CTP synthase family.</text>
</comment>
<evidence type="ECO:0000259" key="12">
    <source>
        <dbReference type="Pfam" id="PF00117"/>
    </source>
</evidence>
<dbReference type="GO" id="GO:0005524">
    <property type="term" value="F:ATP binding"/>
    <property type="evidence" value="ECO:0007669"/>
    <property type="project" value="UniProtKB-KW"/>
</dbReference>
<keyword evidence="3 11" id="KW-0436">Ligase</keyword>
<dbReference type="GO" id="GO:0003883">
    <property type="term" value="F:CTP synthase activity"/>
    <property type="evidence" value="ECO:0007669"/>
    <property type="project" value="UniProtKB-UniRule"/>
</dbReference>
<keyword evidence="8 11" id="KW-0315">Glutamine amidotransferase</keyword>
<feature type="binding site" evidence="11">
    <location>
        <begin position="16"/>
        <end position="21"/>
    </location>
    <ligand>
        <name>ATP</name>
        <dbReference type="ChEBI" id="CHEBI:30616"/>
    </ligand>
</feature>
<evidence type="ECO:0000256" key="1">
    <source>
        <dbReference type="ARBA" id="ARBA00005171"/>
    </source>
</evidence>
<dbReference type="Pfam" id="PF00117">
    <property type="entry name" value="GATase"/>
    <property type="match status" value="1"/>
</dbReference>
<feature type="binding site" evidence="11">
    <location>
        <begin position="188"/>
        <end position="193"/>
    </location>
    <ligand>
        <name>UTP</name>
        <dbReference type="ChEBI" id="CHEBI:46398"/>
    </ligand>
</feature>
<comment type="miscellaneous">
    <text evidence="11">CTPSs have evolved a hybrid strategy for distinguishing between UTP and CTP. The overlapping regions of the product feedback inhibitory and substrate sites recognize a common feature in both compounds, the triphosphate moiety. To differentiate isosteric substrate and product pyrimidine rings, an additional pocket far from the expected kinase/ligase catalytic site, specifically recognizes the cytosine and ribose portions of the product inhibitor.</text>
</comment>
<dbReference type="GO" id="GO:0004359">
    <property type="term" value="F:glutaminase activity"/>
    <property type="evidence" value="ECO:0007669"/>
    <property type="project" value="RHEA"/>
</dbReference>
<evidence type="ECO:0000256" key="7">
    <source>
        <dbReference type="ARBA" id="ARBA00022842"/>
    </source>
</evidence>
<dbReference type="Proteomes" id="UP000323707">
    <property type="component" value="Unassembled WGS sequence"/>
</dbReference>
<feature type="active site" description="Nucleophile; for glutamine hydrolysis" evidence="11">
    <location>
        <position position="380"/>
    </location>
</feature>
<evidence type="ECO:0000313" key="15">
    <source>
        <dbReference type="Proteomes" id="UP000323707"/>
    </source>
</evidence>
<feature type="binding site" evidence="11">
    <location>
        <position position="224"/>
    </location>
    <ligand>
        <name>CTP</name>
        <dbReference type="ChEBI" id="CHEBI:37563"/>
        <note>allosteric inhibitor</note>
    </ligand>
</feature>
<dbReference type="EC" id="6.3.4.2" evidence="11"/>
<comment type="catalytic activity">
    <reaction evidence="11">
        <text>UTP + NH4(+) + ATP = CTP + ADP + phosphate + 2 H(+)</text>
        <dbReference type="Rhea" id="RHEA:16597"/>
        <dbReference type="ChEBI" id="CHEBI:15378"/>
        <dbReference type="ChEBI" id="CHEBI:28938"/>
        <dbReference type="ChEBI" id="CHEBI:30616"/>
        <dbReference type="ChEBI" id="CHEBI:37563"/>
        <dbReference type="ChEBI" id="CHEBI:43474"/>
        <dbReference type="ChEBI" id="CHEBI:46398"/>
        <dbReference type="ChEBI" id="CHEBI:456216"/>
    </reaction>
</comment>
<comment type="caution">
    <text evidence="14">The sequence shown here is derived from an EMBL/GenBank/DDBJ whole genome shotgun (WGS) entry which is preliminary data.</text>
</comment>
<feature type="binding site" evidence="11">
    <location>
        <position position="15"/>
    </location>
    <ligand>
        <name>CTP</name>
        <dbReference type="ChEBI" id="CHEBI:37563"/>
        <note>allosteric inhibitor</note>
    </ligand>
</feature>
<dbReference type="PANTHER" id="PTHR11550">
    <property type="entry name" value="CTP SYNTHASE"/>
    <property type="match status" value="1"/>
</dbReference>
<feature type="binding site" evidence="11">
    <location>
        <position position="141"/>
    </location>
    <ligand>
        <name>Mg(2+)</name>
        <dbReference type="ChEBI" id="CHEBI:18420"/>
    </ligand>
</feature>
<dbReference type="GO" id="GO:0042802">
    <property type="term" value="F:identical protein binding"/>
    <property type="evidence" value="ECO:0007669"/>
    <property type="project" value="TreeGrafter"/>
</dbReference>
<comment type="catalytic activity">
    <reaction evidence="10 11">
        <text>UTP + L-glutamine + ATP + H2O = CTP + L-glutamate + ADP + phosphate + 2 H(+)</text>
        <dbReference type="Rhea" id="RHEA:26426"/>
        <dbReference type="ChEBI" id="CHEBI:15377"/>
        <dbReference type="ChEBI" id="CHEBI:15378"/>
        <dbReference type="ChEBI" id="CHEBI:29985"/>
        <dbReference type="ChEBI" id="CHEBI:30616"/>
        <dbReference type="ChEBI" id="CHEBI:37563"/>
        <dbReference type="ChEBI" id="CHEBI:43474"/>
        <dbReference type="ChEBI" id="CHEBI:46398"/>
        <dbReference type="ChEBI" id="CHEBI:58359"/>
        <dbReference type="ChEBI" id="CHEBI:456216"/>
        <dbReference type="EC" id="6.3.4.2"/>
    </reaction>
</comment>
<evidence type="ECO:0000256" key="10">
    <source>
        <dbReference type="ARBA" id="ARBA00047781"/>
    </source>
</evidence>
<keyword evidence="6 11" id="KW-0067">ATP-binding</keyword>
<proteinExistence type="inferred from homology"/>
<evidence type="ECO:0000256" key="5">
    <source>
        <dbReference type="ARBA" id="ARBA00022741"/>
    </source>
</evidence>
<feature type="binding site" evidence="11">
    <location>
        <begin position="188"/>
        <end position="193"/>
    </location>
    <ligand>
        <name>CTP</name>
        <dbReference type="ChEBI" id="CHEBI:37563"/>
        <note>allosteric inhibitor</note>
    </ligand>
</feature>
<feature type="binding site" evidence="11">
    <location>
        <position position="353"/>
    </location>
    <ligand>
        <name>L-glutamine</name>
        <dbReference type="ChEBI" id="CHEBI:58359"/>
    </ligand>
</feature>
<dbReference type="NCBIfam" id="TIGR00337">
    <property type="entry name" value="PyrG"/>
    <property type="match status" value="1"/>
</dbReference>
<feature type="domain" description="CTP synthase N-terminal" evidence="13">
    <location>
        <begin position="5"/>
        <end position="267"/>
    </location>
</feature>
<dbReference type="UniPathway" id="UPA00159">
    <property type="reaction ID" value="UER00277"/>
</dbReference>
<dbReference type="PANTHER" id="PTHR11550:SF0">
    <property type="entry name" value="CTP SYNTHASE-RELATED"/>
    <property type="match status" value="1"/>
</dbReference>
<evidence type="ECO:0000256" key="4">
    <source>
        <dbReference type="ARBA" id="ARBA00022723"/>
    </source>
</evidence>
<dbReference type="SUPFAM" id="SSF52540">
    <property type="entry name" value="P-loop containing nucleoside triphosphate hydrolases"/>
    <property type="match status" value="1"/>
</dbReference>
<comment type="activity regulation">
    <text evidence="11">Allosterically activated by GTP, when glutamine is the substrate; GTP has no effect on the reaction when ammonia is the substrate. The allosteric effector GTP functions by stabilizing the protein conformation that binds the tetrahedral intermediate(s) formed during glutamine hydrolysis. Inhibited by the product CTP, via allosteric rather than competitive inhibition.</text>
</comment>
<dbReference type="CDD" id="cd01746">
    <property type="entry name" value="GATase1_CTP_Synthase"/>
    <property type="match status" value="1"/>
</dbReference>
<feature type="binding site" evidence="11">
    <location>
        <position position="73"/>
    </location>
    <ligand>
        <name>ATP</name>
        <dbReference type="ChEBI" id="CHEBI:30616"/>
    </ligand>
</feature>
<evidence type="ECO:0000256" key="2">
    <source>
        <dbReference type="ARBA" id="ARBA00007533"/>
    </source>
</evidence>
<feature type="binding site" evidence="11">
    <location>
        <begin position="148"/>
        <end position="150"/>
    </location>
    <ligand>
        <name>CTP</name>
        <dbReference type="ChEBI" id="CHEBI:37563"/>
        <note>allosteric inhibitor</note>
    </ligand>
</feature>
<evidence type="ECO:0000313" key="14">
    <source>
        <dbReference type="EMBL" id="KAA8711595.1"/>
    </source>
</evidence>
<feature type="binding site" evidence="11">
    <location>
        <position position="472"/>
    </location>
    <ligand>
        <name>L-glutamine</name>
        <dbReference type="ChEBI" id="CHEBI:58359"/>
    </ligand>
</feature>
<dbReference type="PROSITE" id="PS51273">
    <property type="entry name" value="GATASE_TYPE_1"/>
    <property type="match status" value="1"/>
</dbReference>
<comment type="catalytic activity">
    <reaction evidence="11">
        <text>L-glutamine + H2O = L-glutamate + NH4(+)</text>
        <dbReference type="Rhea" id="RHEA:15889"/>
        <dbReference type="ChEBI" id="CHEBI:15377"/>
        <dbReference type="ChEBI" id="CHEBI:28938"/>
        <dbReference type="ChEBI" id="CHEBI:29985"/>
        <dbReference type="ChEBI" id="CHEBI:58359"/>
    </reaction>
</comment>
<evidence type="ECO:0000256" key="9">
    <source>
        <dbReference type="ARBA" id="ARBA00022975"/>
    </source>
</evidence>
<feature type="active site" evidence="11">
    <location>
        <position position="516"/>
    </location>
</feature>
<dbReference type="InterPro" id="IPR017926">
    <property type="entry name" value="GATASE"/>
</dbReference>
<keyword evidence="9 11" id="KW-0665">Pyrimidine biosynthesis</keyword>
<dbReference type="RefSeq" id="WP_150336668.1">
    <property type="nucleotide sequence ID" value="NZ_JAERIX010000056.1"/>
</dbReference>
<dbReference type="AlphaFoldDB" id="A0A5M9QWW8"/>
<dbReference type="GO" id="GO:0097268">
    <property type="term" value="C:cytoophidium"/>
    <property type="evidence" value="ECO:0007669"/>
    <property type="project" value="UniProtKB-ARBA"/>
</dbReference>
<accession>A0A5M9QWW8</accession>
<dbReference type="Pfam" id="PF06418">
    <property type="entry name" value="CTP_synth_N"/>
    <property type="match status" value="1"/>
</dbReference>
<feature type="active site" evidence="11">
    <location>
        <position position="518"/>
    </location>
</feature>
<dbReference type="InterPro" id="IPR027417">
    <property type="entry name" value="P-loop_NTPase"/>
</dbReference>
<dbReference type="InterPro" id="IPR033828">
    <property type="entry name" value="GATase1_CTP_Synthase"/>
</dbReference>